<organism evidence="2 3">
    <name type="scientific">Prauserella isguenensis</name>
    <dbReference type="NCBI Taxonomy" id="1470180"/>
    <lineage>
        <taxon>Bacteria</taxon>
        <taxon>Bacillati</taxon>
        <taxon>Actinomycetota</taxon>
        <taxon>Actinomycetes</taxon>
        <taxon>Pseudonocardiales</taxon>
        <taxon>Pseudonocardiaceae</taxon>
        <taxon>Prauserella</taxon>
    </lineage>
</organism>
<sequence length="216" mass="22250">MKQGPRVAAAMAIGYALGRTRRMKLALMAGGVLAGRRMGDREELPSNADDETSSSALTGEFGALRDRLVDAARAAAVAAASDKIGSLSDTLSERAADIRSPRADSSRDADEEATAGAEREQEPPGDESEQDDDSRDTAAQESSVDDGRDRDTASKSGKSGTGARAPREPATPGGPSAGDLEAAPKKPKKPKAASSSRDSSSRGSSSRGRKSDGSDE</sequence>
<evidence type="ECO:0000313" key="3">
    <source>
        <dbReference type="Proteomes" id="UP000550714"/>
    </source>
</evidence>
<feature type="compositionally biased region" description="Acidic residues" evidence="1">
    <location>
        <begin position="123"/>
        <end position="134"/>
    </location>
</feature>
<accession>A0A839S5N6</accession>
<reference evidence="2 3" key="1">
    <citation type="submission" date="2020-08" db="EMBL/GenBank/DDBJ databases">
        <title>Genomic Encyclopedia of Type Strains, Phase III (KMG-III): the genomes of soil and plant-associated and newly described type strains.</title>
        <authorList>
            <person name="Whitman W."/>
        </authorList>
    </citation>
    <scope>NUCLEOTIDE SEQUENCE [LARGE SCALE GENOMIC DNA]</scope>
    <source>
        <strain evidence="2 3">CECT 8577</strain>
    </source>
</reference>
<dbReference type="AlphaFoldDB" id="A0A839S5N6"/>
<dbReference type="RefSeq" id="WP_183658348.1">
    <property type="nucleotide sequence ID" value="NZ_JACHWU010000006.1"/>
</dbReference>
<feature type="compositionally biased region" description="Basic and acidic residues" evidence="1">
    <location>
        <begin position="91"/>
        <end position="108"/>
    </location>
</feature>
<comment type="caution">
    <text evidence="2">The sequence shown here is derived from an EMBL/GenBank/DDBJ whole genome shotgun (WGS) entry which is preliminary data.</text>
</comment>
<protein>
    <submittedName>
        <fullName evidence="2">Uncharacterized protein</fullName>
    </submittedName>
</protein>
<gene>
    <name evidence="2" type="ORF">FHS23_004071</name>
</gene>
<dbReference type="Proteomes" id="UP000550714">
    <property type="component" value="Unassembled WGS sequence"/>
</dbReference>
<keyword evidence="3" id="KW-1185">Reference proteome</keyword>
<evidence type="ECO:0000313" key="2">
    <source>
        <dbReference type="EMBL" id="MBB3053028.1"/>
    </source>
</evidence>
<evidence type="ECO:0000256" key="1">
    <source>
        <dbReference type="SAM" id="MobiDB-lite"/>
    </source>
</evidence>
<feature type="compositionally biased region" description="Low complexity" evidence="1">
    <location>
        <begin position="192"/>
        <end position="206"/>
    </location>
</feature>
<name>A0A839S5N6_9PSEU</name>
<feature type="region of interest" description="Disordered" evidence="1">
    <location>
        <begin position="78"/>
        <end position="216"/>
    </location>
</feature>
<dbReference type="EMBL" id="JACHWU010000006">
    <property type="protein sequence ID" value="MBB3053028.1"/>
    <property type="molecule type" value="Genomic_DNA"/>
</dbReference>
<feature type="region of interest" description="Disordered" evidence="1">
    <location>
        <begin position="35"/>
        <end position="58"/>
    </location>
</feature>
<proteinExistence type="predicted"/>